<evidence type="ECO:0000259" key="3">
    <source>
        <dbReference type="Pfam" id="PF24840"/>
    </source>
</evidence>
<sequence length="265" mass="30292">MENPGMSLSLVLLDRALTRVSLVKEIPSIIKLLCTAPPDTQRAVIETFFTPDASFTHPFCRTGSFAGSIWLIVKIYRWYKILSPHIDVAIDGVAFDEKNLRLYVSLHQSFKLWIVPFYNAPVKLVTVLQLTTNPTLAITDRGEIVDTPNTADADQVTYQKGNGHREASESASNDDHWEQEDRHTKVEYWIQSQNDLYQTTEWIKFLVPWGAGVLLLVLWQFYATLLCVIGAGLYDRLASIPEKLYRRHFEIFDNDNKEHPHLGAD</sequence>
<dbReference type="Proteomes" id="UP001172673">
    <property type="component" value="Unassembled WGS sequence"/>
</dbReference>
<comment type="caution">
    <text evidence="4">The sequence shown here is derived from an EMBL/GenBank/DDBJ whole genome shotgun (WGS) entry which is preliminary data.</text>
</comment>
<keyword evidence="2" id="KW-0472">Membrane</keyword>
<feature type="domain" description="SigF-like NTF2-like" evidence="3">
    <location>
        <begin position="23"/>
        <end position="133"/>
    </location>
</feature>
<keyword evidence="2" id="KW-0812">Transmembrane</keyword>
<evidence type="ECO:0000256" key="2">
    <source>
        <dbReference type="SAM" id="Phobius"/>
    </source>
</evidence>
<keyword evidence="5" id="KW-1185">Reference proteome</keyword>
<dbReference type="EMBL" id="JAPDRK010000012">
    <property type="protein sequence ID" value="KAJ9607172.1"/>
    <property type="molecule type" value="Genomic_DNA"/>
</dbReference>
<feature type="region of interest" description="Disordered" evidence="1">
    <location>
        <begin position="160"/>
        <end position="179"/>
    </location>
</feature>
<dbReference type="Pfam" id="PF24840">
    <property type="entry name" value="NTF2_SigF"/>
    <property type="match status" value="1"/>
</dbReference>
<dbReference type="AlphaFoldDB" id="A0AA38X5K9"/>
<keyword evidence="2" id="KW-1133">Transmembrane helix</keyword>
<feature type="compositionally biased region" description="Basic and acidic residues" evidence="1">
    <location>
        <begin position="163"/>
        <end position="179"/>
    </location>
</feature>
<name>A0AA38X5K9_9EURO</name>
<accession>A0AA38X5K9</accession>
<feature type="transmembrane region" description="Helical" evidence="2">
    <location>
        <begin position="209"/>
        <end position="234"/>
    </location>
</feature>
<dbReference type="PANTHER" id="PTHR35393:SF1">
    <property type="entry name" value="SNOAL-LIKE DOMAIN-CONTAINING PROTEIN"/>
    <property type="match status" value="1"/>
</dbReference>
<evidence type="ECO:0000256" key="1">
    <source>
        <dbReference type="SAM" id="MobiDB-lite"/>
    </source>
</evidence>
<gene>
    <name evidence="4" type="ORF">H2200_008244</name>
</gene>
<evidence type="ECO:0000313" key="4">
    <source>
        <dbReference type="EMBL" id="KAJ9607172.1"/>
    </source>
</evidence>
<dbReference type="InterPro" id="IPR057514">
    <property type="entry name" value="NTF2_SigF"/>
</dbReference>
<reference evidence="4" key="1">
    <citation type="submission" date="2022-10" db="EMBL/GenBank/DDBJ databases">
        <title>Culturing micro-colonial fungi from biological soil crusts in the Mojave desert and describing Neophaeococcomyces mojavensis, and introducing the new genera and species Taxawa tesnikishii.</title>
        <authorList>
            <person name="Kurbessoian T."/>
            <person name="Stajich J.E."/>
        </authorList>
    </citation>
    <scope>NUCLEOTIDE SEQUENCE</scope>
    <source>
        <strain evidence="4">TK_41</strain>
    </source>
</reference>
<organism evidence="4 5">
    <name type="scientific">Cladophialophora chaetospira</name>
    <dbReference type="NCBI Taxonomy" id="386627"/>
    <lineage>
        <taxon>Eukaryota</taxon>
        <taxon>Fungi</taxon>
        <taxon>Dikarya</taxon>
        <taxon>Ascomycota</taxon>
        <taxon>Pezizomycotina</taxon>
        <taxon>Eurotiomycetes</taxon>
        <taxon>Chaetothyriomycetidae</taxon>
        <taxon>Chaetothyriales</taxon>
        <taxon>Herpotrichiellaceae</taxon>
        <taxon>Cladophialophora</taxon>
    </lineage>
</organism>
<protein>
    <recommendedName>
        <fullName evidence="3">SigF-like NTF2-like domain-containing protein</fullName>
    </recommendedName>
</protein>
<dbReference type="PANTHER" id="PTHR35393">
    <property type="entry name" value="CHROMOSOME 1, WHOLE GENOME SHOTGUN SEQUENCE"/>
    <property type="match status" value="1"/>
</dbReference>
<proteinExistence type="predicted"/>
<evidence type="ECO:0000313" key="5">
    <source>
        <dbReference type="Proteomes" id="UP001172673"/>
    </source>
</evidence>